<evidence type="ECO:0000313" key="5">
    <source>
        <dbReference type="EMBL" id="HAW75647.1"/>
    </source>
</evidence>
<dbReference type="SUPFAM" id="SSF46955">
    <property type="entry name" value="Putative DNA-binding domain"/>
    <property type="match status" value="1"/>
</dbReference>
<accession>A0A350P2Y0</accession>
<dbReference type="GO" id="GO:0003677">
    <property type="term" value="F:DNA binding"/>
    <property type="evidence" value="ECO:0007669"/>
    <property type="project" value="UniProtKB-KW"/>
</dbReference>
<organism evidence="5 7">
    <name type="scientific">Alteromonas australica</name>
    <dbReference type="NCBI Taxonomy" id="589873"/>
    <lineage>
        <taxon>Bacteria</taxon>
        <taxon>Pseudomonadati</taxon>
        <taxon>Pseudomonadota</taxon>
        <taxon>Gammaproteobacteria</taxon>
        <taxon>Alteromonadales</taxon>
        <taxon>Alteromonadaceae</taxon>
        <taxon>Alteromonas/Salinimonas group</taxon>
        <taxon>Alteromonas</taxon>
    </lineage>
</organism>
<dbReference type="PANTHER" id="PTHR30204:SF94">
    <property type="entry name" value="HEAVY METAL-DEPENDENT TRANSCRIPTIONAL REGULATOR HI_0293-RELATED"/>
    <property type="match status" value="1"/>
</dbReference>
<gene>
    <name evidence="5" type="primary">zntR</name>
    <name evidence="5" type="ORF">DCW74_07925</name>
    <name evidence="6" type="ORF">DEB45_10510</name>
</gene>
<evidence type="ECO:0000313" key="6">
    <source>
        <dbReference type="EMBL" id="HBU51681.1"/>
    </source>
</evidence>
<feature type="domain" description="HTH merR-type" evidence="4">
    <location>
        <begin position="1"/>
        <end position="69"/>
    </location>
</feature>
<proteinExistence type="predicted"/>
<dbReference type="Gene3D" id="1.10.1660.10">
    <property type="match status" value="1"/>
</dbReference>
<sequence length="112" mass="12922">MKISQLENKSGLSRDTIRYYEDIGLLPAPHRSANGYRIYTNDHLAILQFIVQGKAIGFSLKEIKSGLDRYLKLGHLCPEFKQELEAKKHFFCQRIKDDKAVVTHIDKMLKTS</sequence>
<comment type="caution">
    <text evidence="5">The sequence shown here is derived from an EMBL/GenBank/DDBJ whole genome shotgun (WGS) entry which is preliminary data.</text>
</comment>
<evidence type="ECO:0000313" key="7">
    <source>
        <dbReference type="Proteomes" id="UP000263517"/>
    </source>
</evidence>
<dbReference type="RefSeq" id="WP_044449555.1">
    <property type="nucleotide sequence ID" value="NZ_CAJXAX010000014.1"/>
</dbReference>
<dbReference type="GO" id="GO:0003700">
    <property type="term" value="F:DNA-binding transcription factor activity"/>
    <property type="evidence" value="ECO:0007669"/>
    <property type="project" value="InterPro"/>
</dbReference>
<keyword evidence="2 5" id="KW-0238">DNA-binding</keyword>
<evidence type="ECO:0000313" key="8">
    <source>
        <dbReference type="Proteomes" id="UP000264779"/>
    </source>
</evidence>
<evidence type="ECO:0000256" key="2">
    <source>
        <dbReference type="ARBA" id="ARBA00023125"/>
    </source>
</evidence>
<dbReference type="Pfam" id="PF13411">
    <property type="entry name" value="MerR_1"/>
    <property type="match status" value="1"/>
</dbReference>
<dbReference type="PROSITE" id="PS50937">
    <property type="entry name" value="HTH_MERR_2"/>
    <property type="match status" value="1"/>
</dbReference>
<evidence type="ECO:0000259" key="4">
    <source>
        <dbReference type="PROSITE" id="PS50937"/>
    </source>
</evidence>
<evidence type="ECO:0000256" key="3">
    <source>
        <dbReference type="ARBA" id="ARBA00023163"/>
    </source>
</evidence>
<dbReference type="PANTHER" id="PTHR30204">
    <property type="entry name" value="REDOX-CYCLING DRUG-SENSING TRANSCRIPTIONAL ACTIVATOR SOXR"/>
    <property type="match status" value="1"/>
</dbReference>
<dbReference type="EMBL" id="DONK01000153">
    <property type="protein sequence ID" value="HBU51681.1"/>
    <property type="molecule type" value="Genomic_DNA"/>
</dbReference>
<dbReference type="SMART" id="SM00422">
    <property type="entry name" value="HTH_MERR"/>
    <property type="match status" value="1"/>
</dbReference>
<keyword evidence="1" id="KW-0805">Transcription regulation</keyword>
<dbReference type="InterPro" id="IPR047057">
    <property type="entry name" value="MerR_fam"/>
</dbReference>
<dbReference type="InterPro" id="IPR000551">
    <property type="entry name" value="MerR-type_HTH_dom"/>
</dbReference>
<keyword evidence="3" id="KW-0804">Transcription</keyword>
<dbReference type="InterPro" id="IPR009061">
    <property type="entry name" value="DNA-bd_dom_put_sf"/>
</dbReference>
<reference evidence="7 8" key="1">
    <citation type="journal article" date="2018" name="Nat. Biotechnol.">
        <title>A standardized bacterial taxonomy based on genome phylogeny substantially revises the tree of life.</title>
        <authorList>
            <person name="Parks D.H."/>
            <person name="Chuvochina M."/>
            <person name="Waite D.W."/>
            <person name="Rinke C."/>
            <person name="Skarshewski A."/>
            <person name="Chaumeil P.A."/>
            <person name="Hugenholtz P."/>
        </authorList>
    </citation>
    <scope>NUCLEOTIDE SEQUENCE [LARGE SCALE GENOMIC DNA]</scope>
    <source>
        <strain evidence="6">UBA11621</strain>
        <strain evidence="5">UBA11978</strain>
    </source>
</reference>
<protein>
    <submittedName>
        <fullName evidence="5">MerR family DNA-binding transcriptional regulator</fullName>
    </submittedName>
</protein>
<evidence type="ECO:0000256" key="1">
    <source>
        <dbReference type="ARBA" id="ARBA00023015"/>
    </source>
</evidence>
<dbReference type="EMBL" id="DNAN01000273">
    <property type="protein sequence ID" value="HAW75647.1"/>
    <property type="molecule type" value="Genomic_DNA"/>
</dbReference>
<dbReference type="Proteomes" id="UP000263517">
    <property type="component" value="Unassembled WGS sequence"/>
</dbReference>
<dbReference type="AlphaFoldDB" id="A0A350P2Y0"/>
<name>A0A350P2Y0_9ALTE</name>
<dbReference type="OrthoDB" id="9808480at2"/>
<dbReference type="Proteomes" id="UP000264779">
    <property type="component" value="Unassembled WGS sequence"/>
</dbReference>